<dbReference type="GO" id="GO:0005739">
    <property type="term" value="C:mitochondrion"/>
    <property type="evidence" value="ECO:0007669"/>
    <property type="project" value="TreeGrafter"/>
</dbReference>
<evidence type="ECO:0000313" key="7">
    <source>
        <dbReference type="EMBL" id="GAX78479.1"/>
    </source>
</evidence>
<comment type="subcellular location">
    <subcellularLocation>
        <location evidence="1">Cytoplasm</location>
    </subcellularLocation>
</comment>
<dbReference type="PROSITE" id="PS50005">
    <property type="entry name" value="TPR"/>
    <property type="match status" value="1"/>
</dbReference>
<dbReference type="Gene3D" id="1.25.40.10">
    <property type="entry name" value="Tetratricopeptide repeat domain"/>
    <property type="match status" value="1"/>
</dbReference>
<dbReference type="STRING" id="1157962.A0A250X6C9"/>
<evidence type="ECO:0000256" key="6">
    <source>
        <dbReference type="SAM" id="MobiDB-lite"/>
    </source>
</evidence>
<dbReference type="EMBL" id="BEGY01000033">
    <property type="protein sequence ID" value="GAX78479.1"/>
    <property type="molecule type" value="Genomic_DNA"/>
</dbReference>
<evidence type="ECO:0000256" key="5">
    <source>
        <dbReference type="PROSITE-ProRule" id="PRU00339"/>
    </source>
</evidence>
<dbReference type="GO" id="GO:0006626">
    <property type="term" value="P:protein targeting to mitochondrion"/>
    <property type="evidence" value="ECO:0007669"/>
    <property type="project" value="TreeGrafter"/>
</dbReference>
<dbReference type="SUPFAM" id="SSF48452">
    <property type="entry name" value="TPR-like"/>
    <property type="match status" value="1"/>
</dbReference>
<keyword evidence="3" id="KW-0677">Repeat</keyword>
<reference evidence="7 8" key="1">
    <citation type="submission" date="2017-08" db="EMBL/GenBank/DDBJ databases">
        <title>Acidophilic green algal genome provides insights into adaptation to an acidic environment.</title>
        <authorList>
            <person name="Hirooka S."/>
            <person name="Hirose Y."/>
            <person name="Kanesaki Y."/>
            <person name="Higuchi S."/>
            <person name="Fujiwara T."/>
            <person name="Onuma R."/>
            <person name="Era A."/>
            <person name="Ohbayashi R."/>
            <person name="Uzuka A."/>
            <person name="Nozaki H."/>
            <person name="Yoshikawa H."/>
            <person name="Miyagishima S.Y."/>
        </authorList>
    </citation>
    <scope>NUCLEOTIDE SEQUENCE [LARGE SCALE GENOMIC DNA]</scope>
    <source>
        <strain evidence="7 8">NIES-2499</strain>
    </source>
</reference>
<proteinExistence type="predicted"/>
<dbReference type="Proteomes" id="UP000232323">
    <property type="component" value="Unassembled WGS sequence"/>
</dbReference>
<evidence type="ECO:0000313" key="8">
    <source>
        <dbReference type="Proteomes" id="UP000232323"/>
    </source>
</evidence>
<keyword evidence="2" id="KW-0963">Cytoplasm</keyword>
<dbReference type="AlphaFoldDB" id="A0A250X6C9"/>
<keyword evidence="4 5" id="KW-0802">TPR repeat</keyword>
<name>A0A250X6C9_9CHLO</name>
<dbReference type="OrthoDB" id="199930at2759"/>
<comment type="caution">
    <text evidence="7">The sequence shown here is derived from an EMBL/GenBank/DDBJ whole genome shotgun (WGS) entry which is preliminary data.</text>
</comment>
<sequence length="582" mass="63914">MTVLEEKSESALHENELFSKFLKDAELESNMPVDIAEQIAAGLRKRFENPPLSHLEASSLGVLSVSQARKLLFFPDKEDMRLYPKMLHLTSDSDHQDHPKFKVMVNGLTTFYMAHCKHLERVRAFIEAGGLMSLVGLFNHSNLHVASQAITSMLLITDESLYPWHTPPGMEQTGKVPQEDRIMWRCMFDLSKSSFILSLLKHQPDTFPGSSLLALRLLAFYTSWLRYHFTPNRVLRLSSNLLELLQSWSTRSGINEEEKELSKKLYEDFSRFPPAEAQAAPQLSSESEETTVEGGDDCPAFEVEVVKDRTQINSYQPSEAERLKELGNTAYREGLYSDAIEYYSKAIDAPVHSSQLFDEAPRRAILHTNRAAAYLSRGAAGPLREGQVDGNGLLEGLDHGEEGALTRHWDAALMDAESALGMDSGYLKAYWRKAQALSKLQRYPEALQVIDLGLRTTGSSLPSSISSSAAAAKKFPVSSNFISAVCNDLKALRADICDEIVHAAAGSTSEEGRTSGAAQNTEPEAINLAMSNSGISNNIASFCADDTAVACCSMTAEQLAEAPSSGGTCDACSVGYDLDAMD</sequence>
<feature type="repeat" description="TPR" evidence="5">
    <location>
        <begin position="320"/>
        <end position="353"/>
    </location>
</feature>
<evidence type="ECO:0000256" key="1">
    <source>
        <dbReference type="ARBA" id="ARBA00004496"/>
    </source>
</evidence>
<feature type="region of interest" description="Disordered" evidence="6">
    <location>
        <begin position="275"/>
        <end position="296"/>
    </location>
</feature>
<accession>A0A250X6C9</accession>
<gene>
    <name evidence="7" type="ORF">CEUSTIGMA_g5918.t1</name>
</gene>
<dbReference type="InterPro" id="IPR019734">
    <property type="entry name" value="TPR_rpt"/>
</dbReference>
<evidence type="ECO:0000256" key="2">
    <source>
        <dbReference type="ARBA" id="ARBA00022490"/>
    </source>
</evidence>
<keyword evidence="8" id="KW-1185">Reference proteome</keyword>
<protein>
    <submittedName>
        <fullName evidence="7">Uncharacterized protein</fullName>
    </submittedName>
</protein>
<dbReference type="PANTHER" id="PTHR45984">
    <property type="entry name" value="RNA (RNA) POLYMERASE II ASSOCIATED PROTEIN HOMOLOG"/>
    <property type="match status" value="1"/>
</dbReference>
<evidence type="ECO:0000256" key="3">
    <source>
        <dbReference type="ARBA" id="ARBA00022737"/>
    </source>
</evidence>
<organism evidence="7 8">
    <name type="scientific">Chlamydomonas eustigma</name>
    <dbReference type="NCBI Taxonomy" id="1157962"/>
    <lineage>
        <taxon>Eukaryota</taxon>
        <taxon>Viridiplantae</taxon>
        <taxon>Chlorophyta</taxon>
        <taxon>core chlorophytes</taxon>
        <taxon>Chlorophyceae</taxon>
        <taxon>CS clade</taxon>
        <taxon>Chlamydomonadales</taxon>
        <taxon>Chlamydomonadaceae</taxon>
        <taxon>Chlamydomonas</taxon>
    </lineage>
</organism>
<dbReference type="PANTHER" id="PTHR45984:SF1">
    <property type="entry name" value="SPAG1 AXONEMAL DYNEIN ASSEMBLY FACTOR"/>
    <property type="match status" value="1"/>
</dbReference>
<evidence type="ECO:0000256" key="4">
    <source>
        <dbReference type="ARBA" id="ARBA00022803"/>
    </source>
</evidence>
<dbReference type="GO" id="GO:0005829">
    <property type="term" value="C:cytosol"/>
    <property type="evidence" value="ECO:0007669"/>
    <property type="project" value="TreeGrafter"/>
</dbReference>
<dbReference type="GO" id="GO:0031072">
    <property type="term" value="F:heat shock protein binding"/>
    <property type="evidence" value="ECO:0007669"/>
    <property type="project" value="TreeGrafter"/>
</dbReference>
<dbReference type="SMART" id="SM00028">
    <property type="entry name" value="TPR"/>
    <property type="match status" value="2"/>
</dbReference>
<dbReference type="InterPro" id="IPR011990">
    <property type="entry name" value="TPR-like_helical_dom_sf"/>
</dbReference>
<feature type="compositionally biased region" description="Acidic residues" evidence="6">
    <location>
        <begin position="286"/>
        <end position="296"/>
    </location>
</feature>
<dbReference type="InterPro" id="IPR051982">
    <property type="entry name" value="CiliaryAsmbly_MitoImport"/>
</dbReference>